<evidence type="ECO:0000313" key="10">
    <source>
        <dbReference type="Proteomes" id="UP000688137"/>
    </source>
</evidence>
<comment type="similarity">
    <text evidence="3">Belongs to the short-chain dehydrogenases/reductases (SDR) family.</text>
</comment>
<evidence type="ECO:0000256" key="4">
    <source>
        <dbReference type="ARBA" id="ARBA00022832"/>
    </source>
</evidence>
<dbReference type="GO" id="GO:0006631">
    <property type="term" value="P:fatty acid metabolic process"/>
    <property type="evidence" value="ECO:0007669"/>
    <property type="project" value="UniProtKB-KW"/>
</dbReference>
<dbReference type="CDD" id="cd05353">
    <property type="entry name" value="hydroxyacyl-CoA-like_DH_SDR_c-like"/>
    <property type="match status" value="1"/>
</dbReference>
<gene>
    <name evidence="9" type="ORF">PPRIM_AZ9-3.1.T0880042</name>
</gene>
<evidence type="ECO:0000313" key="9">
    <source>
        <dbReference type="EMBL" id="CAD8091387.1"/>
    </source>
</evidence>
<reference evidence="9" key="1">
    <citation type="submission" date="2021-01" db="EMBL/GenBank/DDBJ databases">
        <authorList>
            <consortium name="Genoscope - CEA"/>
            <person name="William W."/>
        </authorList>
    </citation>
    <scope>NUCLEOTIDE SEQUENCE</scope>
</reference>
<dbReference type="EMBL" id="CAJJDM010000091">
    <property type="protein sequence ID" value="CAD8091387.1"/>
    <property type="molecule type" value="Genomic_DNA"/>
</dbReference>
<keyword evidence="6" id="KW-0443">Lipid metabolism</keyword>
<evidence type="ECO:0000256" key="5">
    <source>
        <dbReference type="ARBA" id="ARBA00023002"/>
    </source>
</evidence>
<proteinExistence type="inferred from homology"/>
<dbReference type="InterPro" id="IPR057326">
    <property type="entry name" value="KR_dom"/>
</dbReference>
<dbReference type="SMART" id="SM00822">
    <property type="entry name" value="PKS_KR"/>
    <property type="match status" value="1"/>
</dbReference>
<dbReference type="PANTHER" id="PTHR45024:SF2">
    <property type="entry name" value="SCP2 DOMAIN-CONTAINING PROTEIN"/>
    <property type="match status" value="1"/>
</dbReference>
<dbReference type="PROSITE" id="PS00061">
    <property type="entry name" value="ADH_SHORT"/>
    <property type="match status" value="1"/>
</dbReference>
<evidence type="ECO:0000256" key="3">
    <source>
        <dbReference type="ARBA" id="ARBA00006484"/>
    </source>
</evidence>
<keyword evidence="10" id="KW-1185">Reference proteome</keyword>
<comment type="pathway">
    <text evidence="2">Lipid metabolism; fatty acid beta-oxidation.</text>
</comment>
<sequence>MSALRFDGKVVVITGAGNGLGKEYALFYGKKGAKVVVNDLGGSMKGTGASSSAADKVVEEIKAAGGIAVANYDSVEFGERIIETAIKTFGKIDILINNAGILRDVSFEKMKDEDWDLIYKVHLKGTYACTKAAWPYMREQKYGRIINTSSASGVYGVFGQTNYSSAKLATHGLTLALSREGLKRNIFVNSICPVAASRLTETVMSKEVLSSLKPDYIVPLVAWLSHEDCKETGSIFELGAGYISKLRWQRNQGYFFDTPFTPEDVKEKWDEVSGFGTNVYHPQTSSEIFEIFFNKEEFMKQQKEGKAKSTSPSQNTQPTNVTLKAEKIFNLMRAFLDRGEGKDLIPKIQGVFNFEIILQKGGPVIKSWVIDLKNGQGSIKEGKEQGDATFNMIDDDFERVCQGKLQANEAFLKGLMKIKGNMKKATLFTPSLFPAPTPENLAKYSQAKL</sequence>
<evidence type="ECO:0000256" key="1">
    <source>
        <dbReference type="ARBA" id="ARBA00004275"/>
    </source>
</evidence>
<evidence type="ECO:0000256" key="6">
    <source>
        <dbReference type="ARBA" id="ARBA00023098"/>
    </source>
</evidence>
<keyword evidence="7" id="KW-0576">Peroxisome</keyword>
<evidence type="ECO:0000259" key="8">
    <source>
        <dbReference type="SMART" id="SM00822"/>
    </source>
</evidence>
<accession>A0A8S1NE62</accession>
<dbReference type="OMA" id="STNFFDM"/>
<dbReference type="Pfam" id="PF02036">
    <property type="entry name" value="SCP2"/>
    <property type="match status" value="1"/>
</dbReference>
<dbReference type="AlphaFoldDB" id="A0A8S1NE62"/>
<name>A0A8S1NE62_PARPR</name>
<feature type="domain" description="Ketoreductase" evidence="8">
    <location>
        <begin position="9"/>
        <end position="197"/>
    </location>
</feature>
<dbReference type="InterPro" id="IPR003033">
    <property type="entry name" value="SCP2_sterol-bd_dom"/>
</dbReference>
<dbReference type="FunFam" id="3.40.50.720:FF:000185">
    <property type="entry name" value="peroxisomal multifunctional enzyme type 2"/>
    <property type="match status" value="1"/>
</dbReference>
<comment type="subcellular location">
    <subcellularLocation>
        <location evidence="1">Peroxisome</location>
    </subcellularLocation>
</comment>
<dbReference type="InterPro" id="IPR051687">
    <property type="entry name" value="Peroxisomal_Beta-Oxidation"/>
</dbReference>
<keyword evidence="4" id="KW-0276">Fatty acid metabolism</keyword>
<keyword evidence="5" id="KW-0560">Oxidoreductase</keyword>
<dbReference type="GO" id="GO:0016491">
    <property type="term" value="F:oxidoreductase activity"/>
    <property type="evidence" value="ECO:0007669"/>
    <property type="project" value="UniProtKB-KW"/>
</dbReference>
<evidence type="ECO:0000256" key="7">
    <source>
        <dbReference type="ARBA" id="ARBA00023140"/>
    </source>
</evidence>
<dbReference type="Pfam" id="PF00106">
    <property type="entry name" value="adh_short"/>
    <property type="match status" value="1"/>
</dbReference>
<protein>
    <recommendedName>
        <fullName evidence="8">Ketoreductase domain-containing protein</fullName>
    </recommendedName>
</protein>
<dbReference type="GO" id="GO:0005777">
    <property type="term" value="C:peroxisome"/>
    <property type="evidence" value="ECO:0007669"/>
    <property type="project" value="UniProtKB-SubCell"/>
</dbReference>
<organism evidence="9 10">
    <name type="scientific">Paramecium primaurelia</name>
    <dbReference type="NCBI Taxonomy" id="5886"/>
    <lineage>
        <taxon>Eukaryota</taxon>
        <taxon>Sar</taxon>
        <taxon>Alveolata</taxon>
        <taxon>Ciliophora</taxon>
        <taxon>Intramacronucleata</taxon>
        <taxon>Oligohymenophorea</taxon>
        <taxon>Peniculida</taxon>
        <taxon>Parameciidae</taxon>
        <taxon>Paramecium</taxon>
    </lineage>
</organism>
<dbReference type="Proteomes" id="UP000688137">
    <property type="component" value="Unassembled WGS sequence"/>
</dbReference>
<dbReference type="InterPro" id="IPR002347">
    <property type="entry name" value="SDR_fam"/>
</dbReference>
<evidence type="ECO:0000256" key="2">
    <source>
        <dbReference type="ARBA" id="ARBA00005005"/>
    </source>
</evidence>
<dbReference type="InterPro" id="IPR020904">
    <property type="entry name" value="Sc_DH/Rdtase_CS"/>
</dbReference>
<comment type="caution">
    <text evidence="9">The sequence shown here is derived from an EMBL/GenBank/DDBJ whole genome shotgun (WGS) entry which is preliminary data.</text>
</comment>
<dbReference type="PANTHER" id="PTHR45024">
    <property type="entry name" value="DEHYDROGENASES, SHORT CHAIN"/>
    <property type="match status" value="1"/>
</dbReference>